<comment type="caution">
    <text evidence="2">The sequence shown here is derived from an EMBL/GenBank/DDBJ whole genome shotgun (WGS) entry which is preliminary data.</text>
</comment>
<sequence>MKNLLIVPALMAGALMAPSHASAATIIGGIGFESAKTVQSTEKKEKQQFEAILQAANVEFLGLNWNNITAAKVNRNGDITVARNWGYGFWNDNFGMSVDLIKGDWLGAGPNIAAVGLAYKDCWGKFCLRVNPTLAGIDMKGVDGKVFKDHGVQLNLKADYQFNDTFSATFHPQYASWNDDELGQTMKLEFNLTANLTDDKRHKLMLVHERFLVNNASTDHRTRYIGENSPIGGYVVGTESTLKLRYFYVF</sequence>
<evidence type="ECO:0000313" key="2">
    <source>
        <dbReference type="EMBL" id="MXR69186.1"/>
    </source>
</evidence>
<feature type="chain" id="PRO_5026696326" description="DUF481 domain-containing protein" evidence="1">
    <location>
        <begin position="24"/>
        <end position="250"/>
    </location>
</feature>
<name>A0A6L7HY30_9GAMM</name>
<proteinExistence type="predicted"/>
<gene>
    <name evidence="2" type="ORF">GNT65_10940</name>
</gene>
<evidence type="ECO:0000256" key="1">
    <source>
        <dbReference type="SAM" id="SignalP"/>
    </source>
</evidence>
<dbReference type="AlphaFoldDB" id="A0A6L7HY30"/>
<organism evidence="2 3">
    <name type="scientific">Shewanella insulae</name>
    <dbReference type="NCBI Taxonomy" id="2681496"/>
    <lineage>
        <taxon>Bacteria</taxon>
        <taxon>Pseudomonadati</taxon>
        <taxon>Pseudomonadota</taxon>
        <taxon>Gammaproteobacteria</taxon>
        <taxon>Alteromonadales</taxon>
        <taxon>Shewanellaceae</taxon>
        <taxon>Shewanella</taxon>
    </lineage>
</organism>
<dbReference type="RefSeq" id="WP_160796134.1">
    <property type="nucleotide sequence ID" value="NZ_WRPA01000009.1"/>
</dbReference>
<dbReference type="Proteomes" id="UP000474778">
    <property type="component" value="Unassembled WGS sequence"/>
</dbReference>
<evidence type="ECO:0008006" key="4">
    <source>
        <dbReference type="Google" id="ProtNLM"/>
    </source>
</evidence>
<evidence type="ECO:0000313" key="3">
    <source>
        <dbReference type="Proteomes" id="UP000474778"/>
    </source>
</evidence>
<dbReference type="EMBL" id="WRPA01000009">
    <property type="protein sequence ID" value="MXR69186.1"/>
    <property type="molecule type" value="Genomic_DNA"/>
</dbReference>
<feature type="signal peptide" evidence="1">
    <location>
        <begin position="1"/>
        <end position="23"/>
    </location>
</feature>
<accession>A0A6L7HY30</accession>
<reference evidence="2 3" key="1">
    <citation type="submission" date="2019-12" db="EMBL/GenBank/DDBJ databases">
        <title>Shewanella insulae sp. nov., isolated from a tidal flat.</title>
        <authorList>
            <person name="Yoon J.-H."/>
        </authorList>
    </citation>
    <scope>NUCLEOTIDE SEQUENCE [LARGE SCALE GENOMIC DNA]</scope>
    <source>
        <strain evidence="2 3">JBTF-M18</strain>
    </source>
</reference>
<keyword evidence="1" id="KW-0732">Signal</keyword>
<protein>
    <recommendedName>
        <fullName evidence="4">DUF481 domain-containing protein</fullName>
    </recommendedName>
</protein>
<keyword evidence="3" id="KW-1185">Reference proteome</keyword>